<evidence type="ECO:0000256" key="1">
    <source>
        <dbReference type="SAM" id="Phobius"/>
    </source>
</evidence>
<dbReference type="InterPro" id="IPR011453">
    <property type="entry name" value="DUF1559"/>
</dbReference>
<name>A0A2S8GCN6_9BACT</name>
<dbReference type="Pfam" id="PF07596">
    <property type="entry name" value="SBP_bac_10"/>
    <property type="match status" value="2"/>
</dbReference>
<protein>
    <recommendedName>
        <fullName evidence="2">DUF1559 domain-containing protein</fullName>
    </recommendedName>
</protein>
<feature type="domain" description="DUF1559" evidence="2">
    <location>
        <begin position="66"/>
        <end position="295"/>
    </location>
</feature>
<dbReference type="AlphaFoldDB" id="A0A2S8GCN6"/>
<dbReference type="Proteomes" id="UP000240009">
    <property type="component" value="Unassembled WGS sequence"/>
</dbReference>
<keyword evidence="1" id="KW-0812">Transmembrane</keyword>
<dbReference type="OrthoDB" id="255848at2"/>
<dbReference type="InterPro" id="IPR027558">
    <property type="entry name" value="Pre_pil_HX9DG_C"/>
</dbReference>
<comment type="caution">
    <text evidence="3">The sequence shown here is derived from an EMBL/GenBank/DDBJ whole genome shotgun (WGS) entry which is preliminary data.</text>
</comment>
<organism evidence="3 4">
    <name type="scientific">Blastopirellula marina</name>
    <dbReference type="NCBI Taxonomy" id="124"/>
    <lineage>
        <taxon>Bacteria</taxon>
        <taxon>Pseudomonadati</taxon>
        <taxon>Planctomycetota</taxon>
        <taxon>Planctomycetia</taxon>
        <taxon>Pirellulales</taxon>
        <taxon>Pirellulaceae</taxon>
        <taxon>Blastopirellula</taxon>
    </lineage>
</organism>
<dbReference type="SUPFAM" id="SSF54523">
    <property type="entry name" value="Pili subunits"/>
    <property type="match status" value="1"/>
</dbReference>
<proteinExistence type="predicted"/>
<gene>
    <name evidence="3" type="ORF">C5Y96_00280</name>
</gene>
<dbReference type="Gene3D" id="3.30.700.10">
    <property type="entry name" value="Glycoprotein, Type 4 Pilin"/>
    <property type="match status" value="1"/>
</dbReference>
<reference evidence="3 4" key="1">
    <citation type="submission" date="2018-02" db="EMBL/GenBank/DDBJ databases">
        <title>Comparative genomes isolates from brazilian mangrove.</title>
        <authorList>
            <person name="Araujo J.E."/>
            <person name="Taketani R.G."/>
            <person name="Silva M.C.P."/>
            <person name="Loureco M.V."/>
            <person name="Andreote F.D."/>
        </authorList>
    </citation>
    <scope>NUCLEOTIDE SEQUENCE [LARGE SCALE GENOMIC DNA]</scope>
    <source>
        <strain evidence="3 4">HEX-2 MGV</strain>
    </source>
</reference>
<accession>A0A2S8GCN6</accession>
<dbReference type="PANTHER" id="PTHR30093:SF2">
    <property type="entry name" value="TYPE II SECRETION SYSTEM PROTEIN H"/>
    <property type="match status" value="1"/>
</dbReference>
<evidence type="ECO:0000259" key="2">
    <source>
        <dbReference type="Pfam" id="PF07596"/>
    </source>
</evidence>
<dbReference type="InterPro" id="IPR045584">
    <property type="entry name" value="Pilin-like"/>
</dbReference>
<feature type="domain" description="DUF1559" evidence="2">
    <location>
        <begin position="310"/>
        <end position="347"/>
    </location>
</feature>
<keyword evidence="1" id="KW-1133">Transmembrane helix</keyword>
<evidence type="ECO:0000313" key="4">
    <source>
        <dbReference type="Proteomes" id="UP000240009"/>
    </source>
</evidence>
<dbReference type="InterPro" id="IPR012902">
    <property type="entry name" value="N_methyl_site"/>
</dbReference>
<dbReference type="PANTHER" id="PTHR30093">
    <property type="entry name" value="GENERAL SECRETION PATHWAY PROTEIN G"/>
    <property type="match status" value="1"/>
</dbReference>
<sequence>MHTQPLHARRPIVFIIFILIIKEKSMIQCSMRMFGHARRFAFTLVELLVVIAIIGVLVALLLPAVQQAREAARRTECRNNLKQIALASITFHDTFGSFQPGDVSADGNCGLSNSYQYNSGVSSLGVLLPYVEQDNLYNQMDSWKSVEHRKAGKKGTASWCYGYEGGYMYHWNYSSNPGTKAASKIPVNAFTCPSDTFRGDKAYLHLQAWCKDGGSEGSKCSASGSSYDFSGYVGNTQDYALTSYLPVGGYLGRLDNTNGAWAGIFGGWSQTRIRDVTDGTSNTLLYGETTGGDTLNFTWMGAGAFNSAWGLENPRSADWYHNSSEHPGGVQFAMADGSVQFIPITIDYTTYIGLAGLADGIVVGGY</sequence>
<keyword evidence="1" id="KW-0472">Membrane</keyword>
<dbReference type="NCBIfam" id="TIGR04294">
    <property type="entry name" value="pre_pil_HX9DG"/>
    <property type="match status" value="1"/>
</dbReference>
<dbReference type="NCBIfam" id="TIGR02532">
    <property type="entry name" value="IV_pilin_GFxxxE"/>
    <property type="match status" value="1"/>
</dbReference>
<dbReference type="EMBL" id="PUIA01000001">
    <property type="protein sequence ID" value="PQO41844.1"/>
    <property type="molecule type" value="Genomic_DNA"/>
</dbReference>
<evidence type="ECO:0000313" key="3">
    <source>
        <dbReference type="EMBL" id="PQO41844.1"/>
    </source>
</evidence>
<dbReference type="Pfam" id="PF07963">
    <property type="entry name" value="N_methyl"/>
    <property type="match status" value="1"/>
</dbReference>
<feature type="transmembrane region" description="Helical" evidence="1">
    <location>
        <begin position="42"/>
        <end position="65"/>
    </location>
</feature>